<dbReference type="InterPro" id="IPR051533">
    <property type="entry name" value="WaaL-like"/>
</dbReference>
<evidence type="ECO:0000313" key="8">
    <source>
        <dbReference type="EMBL" id="GAK50200.1"/>
    </source>
</evidence>
<evidence type="ECO:0000313" key="9">
    <source>
        <dbReference type="Proteomes" id="UP000030700"/>
    </source>
</evidence>
<evidence type="ECO:0000256" key="4">
    <source>
        <dbReference type="ARBA" id="ARBA00023136"/>
    </source>
</evidence>
<feature type="transmembrane region" description="Helical" evidence="6">
    <location>
        <begin position="360"/>
        <end position="379"/>
    </location>
</feature>
<protein>
    <recommendedName>
        <fullName evidence="7">O-antigen ligase-related domain-containing protein</fullName>
    </recommendedName>
</protein>
<accession>A0A0S6VS18</accession>
<feature type="transmembrane region" description="Helical" evidence="6">
    <location>
        <begin position="324"/>
        <end position="348"/>
    </location>
</feature>
<sequence>MDIFFGQTLTQRILFIILLLLILIVPFDEAGNDYIGQAIAQLLLLGGWIFWAIQTLRRGKVTFVFDRIDGWILAGLLWCLVSLSRSEYKYATVLELIKIFSYVAVFYLGRALFPFRQARMAILLTILASSVIQAIVGWGLFLTHHTQFLQADLVNANIYSCFLLFGVNIAFSILLFGSQHLSETPRRMTFLLIGLSSVFLCFLVFTLFAQNESRSAFISLIATGLFLTAFRSKRLMFGFLAIGIVLIFLPFSEGSVFQRLQKRNDPYAYERVSIWKSDVKMVRDHPIFGVGLGMFEAWAKRYNFPVEHAIARYGKNINEAHSDLLQIAAETGITGVGIVLGGLVLLFWRGWRALRFGVRDWPIMATLSAIIGVLVQGLFANLLLYPAIPIILIILATLLTEHANLYRQKTLTFRASWRWYLLLGLIGGYILIWPIGYPLLGHVHYLRSAEAMQRKDRATALKELDRALEYIPIHANYHYDEALMFLEFFQRGHDPVIFSQAEQAFQRAIQANSVEYIYHESLGLLYQEQFYALRPHPKSMALKALNSFQNAIKRNPFNTFIYFTTALLYGDINEYERAAKFLQQAISLEPNFIAAHQLLSKCYEKLGRNADAETALRHANELREQYRAYTPQSHYEYTLLRPLSE</sequence>
<feature type="repeat" description="TPR" evidence="5">
    <location>
        <begin position="559"/>
        <end position="592"/>
    </location>
</feature>
<feature type="transmembrane region" description="Helical" evidence="6">
    <location>
        <begin position="156"/>
        <end position="176"/>
    </location>
</feature>
<feature type="transmembrane region" description="Helical" evidence="6">
    <location>
        <begin position="417"/>
        <end position="440"/>
    </location>
</feature>
<keyword evidence="9" id="KW-1185">Reference proteome</keyword>
<dbReference type="SMART" id="SM00028">
    <property type="entry name" value="TPR"/>
    <property type="match status" value="3"/>
</dbReference>
<feature type="transmembrane region" description="Helical" evidence="6">
    <location>
        <begin position="34"/>
        <end position="53"/>
    </location>
</feature>
<dbReference type="Pfam" id="PF04932">
    <property type="entry name" value="Wzy_C"/>
    <property type="match status" value="1"/>
</dbReference>
<keyword evidence="3 6" id="KW-1133">Transmembrane helix</keyword>
<dbReference type="HOGENOM" id="CLU_425575_0_0_0"/>
<dbReference type="Pfam" id="PF14559">
    <property type="entry name" value="TPR_19"/>
    <property type="match status" value="1"/>
</dbReference>
<feature type="transmembrane region" description="Helical" evidence="6">
    <location>
        <begin position="237"/>
        <end position="257"/>
    </location>
</feature>
<dbReference type="InterPro" id="IPR011990">
    <property type="entry name" value="TPR-like_helical_dom_sf"/>
</dbReference>
<organism evidence="8">
    <name type="scientific">Candidatus Moduliflexus flocculans</name>
    <dbReference type="NCBI Taxonomy" id="1499966"/>
    <lineage>
        <taxon>Bacteria</taxon>
        <taxon>Candidatus Moduliflexota</taxon>
        <taxon>Candidatus Moduliflexia</taxon>
        <taxon>Candidatus Moduliflexales</taxon>
        <taxon>Candidatus Moduliflexaceae</taxon>
    </lineage>
</organism>
<gene>
    <name evidence="8" type="ORF">U14_01427</name>
</gene>
<dbReference type="PANTHER" id="PTHR37422:SF13">
    <property type="entry name" value="LIPOPOLYSACCHARIDE BIOSYNTHESIS PROTEIN PA4999-RELATED"/>
    <property type="match status" value="1"/>
</dbReference>
<reference evidence="8" key="1">
    <citation type="journal article" date="2015" name="PeerJ">
        <title>First genomic representation of candidate bacterial phylum KSB3 points to enhanced environmental sensing as a trigger of wastewater bulking.</title>
        <authorList>
            <person name="Sekiguchi Y."/>
            <person name="Ohashi A."/>
            <person name="Parks D.H."/>
            <person name="Yamauchi T."/>
            <person name="Tyson G.W."/>
            <person name="Hugenholtz P."/>
        </authorList>
    </citation>
    <scope>NUCLEOTIDE SEQUENCE [LARGE SCALE GENOMIC DNA]</scope>
</reference>
<feature type="transmembrane region" description="Helical" evidence="6">
    <location>
        <begin position="214"/>
        <end position="230"/>
    </location>
</feature>
<evidence type="ECO:0000259" key="7">
    <source>
        <dbReference type="Pfam" id="PF04932"/>
    </source>
</evidence>
<keyword evidence="5" id="KW-0802">TPR repeat</keyword>
<dbReference type="STRING" id="1499966.U14_01427"/>
<feature type="transmembrane region" description="Helical" evidence="6">
    <location>
        <begin position="12"/>
        <end position="28"/>
    </location>
</feature>
<feature type="domain" description="O-antigen ligase-related" evidence="7">
    <location>
        <begin position="200"/>
        <end position="338"/>
    </location>
</feature>
<dbReference type="EMBL" id="DF820456">
    <property type="protein sequence ID" value="GAK50200.1"/>
    <property type="molecule type" value="Genomic_DNA"/>
</dbReference>
<dbReference type="PANTHER" id="PTHR37422">
    <property type="entry name" value="TEICHURONIC ACID BIOSYNTHESIS PROTEIN TUAE"/>
    <property type="match status" value="1"/>
</dbReference>
<feature type="transmembrane region" description="Helical" evidence="6">
    <location>
        <begin position="90"/>
        <end position="109"/>
    </location>
</feature>
<feature type="transmembrane region" description="Helical" evidence="6">
    <location>
        <begin position="188"/>
        <end position="208"/>
    </location>
</feature>
<evidence type="ECO:0000256" key="6">
    <source>
        <dbReference type="SAM" id="Phobius"/>
    </source>
</evidence>
<dbReference type="SUPFAM" id="SSF48452">
    <property type="entry name" value="TPR-like"/>
    <property type="match status" value="1"/>
</dbReference>
<dbReference type="Gene3D" id="1.25.40.10">
    <property type="entry name" value="Tetratricopeptide repeat domain"/>
    <property type="match status" value="1"/>
</dbReference>
<feature type="transmembrane region" description="Helical" evidence="6">
    <location>
        <begin position="385"/>
        <end position="405"/>
    </location>
</feature>
<dbReference type="AlphaFoldDB" id="A0A0S6VS18"/>
<evidence type="ECO:0000256" key="5">
    <source>
        <dbReference type="PROSITE-ProRule" id="PRU00339"/>
    </source>
</evidence>
<evidence type="ECO:0000256" key="2">
    <source>
        <dbReference type="ARBA" id="ARBA00022692"/>
    </source>
</evidence>
<dbReference type="InterPro" id="IPR007016">
    <property type="entry name" value="O-antigen_ligase-rel_domated"/>
</dbReference>
<dbReference type="Proteomes" id="UP000030700">
    <property type="component" value="Unassembled WGS sequence"/>
</dbReference>
<dbReference type="PROSITE" id="PS50005">
    <property type="entry name" value="TPR"/>
    <property type="match status" value="1"/>
</dbReference>
<evidence type="ECO:0000256" key="3">
    <source>
        <dbReference type="ARBA" id="ARBA00022989"/>
    </source>
</evidence>
<feature type="transmembrane region" description="Helical" evidence="6">
    <location>
        <begin position="65"/>
        <end position="84"/>
    </location>
</feature>
<feature type="transmembrane region" description="Helical" evidence="6">
    <location>
        <begin position="121"/>
        <end position="141"/>
    </location>
</feature>
<name>A0A0S6VS18_9BACT</name>
<dbReference type="GO" id="GO:0016020">
    <property type="term" value="C:membrane"/>
    <property type="evidence" value="ECO:0007669"/>
    <property type="project" value="UniProtKB-SubCell"/>
</dbReference>
<evidence type="ECO:0000256" key="1">
    <source>
        <dbReference type="ARBA" id="ARBA00004141"/>
    </source>
</evidence>
<keyword evidence="2 6" id="KW-0812">Transmembrane</keyword>
<keyword evidence="4 6" id="KW-0472">Membrane</keyword>
<dbReference type="InterPro" id="IPR019734">
    <property type="entry name" value="TPR_rpt"/>
</dbReference>
<comment type="subcellular location">
    <subcellularLocation>
        <location evidence="1">Membrane</location>
        <topology evidence="1">Multi-pass membrane protein</topology>
    </subcellularLocation>
</comment>
<proteinExistence type="predicted"/>